<dbReference type="Gene3D" id="2.120.10.80">
    <property type="entry name" value="Kelch-type beta propeller"/>
    <property type="match status" value="1"/>
</dbReference>
<gene>
    <name evidence="4" type="ORF">BG015_000845</name>
</gene>
<evidence type="ECO:0000313" key="5">
    <source>
        <dbReference type="Proteomes" id="UP000748756"/>
    </source>
</evidence>
<organism evidence="4 5">
    <name type="scientific">Linnemannia schmuckeri</name>
    <dbReference type="NCBI Taxonomy" id="64567"/>
    <lineage>
        <taxon>Eukaryota</taxon>
        <taxon>Fungi</taxon>
        <taxon>Fungi incertae sedis</taxon>
        <taxon>Mucoromycota</taxon>
        <taxon>Mortierellomycotina</taxon>
        <taxon>Mortierellomycetes</taxon>
        <taxon>Mortierellales</taxon>
        <taxon>Mortierellaceae</taxon>
        <taxon>Linnemannia</taxon>
    </lineage>
</organism>
<evidence type="ECO:0000256" key="1">
    <source>
        <dbReference type="ARBA" id="ARBA00022441"/>
    </source>
</evidence>
<reference evidence="4" key="1">
    <citation type="journal article" date="2020" name="Fungal Divers.">
        <title>Resolving the Mortierellaceae phylogeny through synthesis of multi-gene phylogenetics and phylogenomics.</title>
        <authorList>
            <person name="Vandepol N."/>
            <person name="Liber J."/>
            <person name="Desiro A."/>
            <person name="Na H."/>
            <person name="Kennedy M."/>
            <person name="Barry K."/>
            <person name="Grigoriev I.V."/>
            <person name="Miller A.N."/>
            <person name="O'Donnell K."/>
            <person name="Stajich J.E."/>
            <person name="Bonito G."/>
        </authorList>
    </citation>
    <scope>NUCLEOTIDE SEQUENCE</scope>
    <source>
        <strain evidence="4">NRRL 6426</strain>
    </source>
</reference>
<proteinExistence type="predicted"/>
<dbReference type="PANTHER" id="PTHR46093:SF18">
    <property type="entry name" value="FIBRONECTIN TYPE-III DOMAIN-CONTAINING PROTEIN"/>
    <property type="match status" value="1"/>
</dbReference>
<dbReference type="PANTHER" id="PTHR46093">
    <property type="entry name" value="ACYL-COA-BINDING DOMAIN-CONTAINING PROTEIN 5"/>
    <property type="match status" value="1"/>
</dbReference>
<dbReference type="InterPro" id="IPR011043">
    <property type="entry name" value="Gal_Oxase/kelch_b-propeller"/>
</dbReference>
<keyword evidence="2" id="KW-0677">Repeat</keyword>
<dbReference type="EMBL" id="JAAAUQ010001144">
    <property type="protein sequence ID" value="KAF9142472.1"/>
    <property type="molecule type" value="Genomic_DNA"/>
</dbReference>
<evidence type="ECO:0000256" key="2">
    <source>
        <dbReference type="ARBA" id="ARBA00022737"/>
    </source>
</evidence>
<keyword evidence="3" id="KW-0812">Transmembrane</keyword>
<evidence type="ECO:0000256" key="3">
    <source>
        <dbReference type="SAM" id="Phobius"/>
    </source>
</evidence>
<feature type="transmembrane region" description="Helical" evidence="3">
    <location>
        <begin position="298"/>
        <end position="321"/>
    </location>
</feature>
<accession>A0A9P5RTZ2</accession>
<keyword evidence="3" id="KW-1133">Transmembrane helix</keyword>
<dbReference type="Pfam" id="PF24681">
    <property type="entry name" value="Kelch_KLHDC2_KLHL20_DRC7"/>
    <property type="match status" value="1"/>
</dbReference>
<protein>
    <submittedName>
        <fullName evidence="4">Uncharacterized protein</fullName>
    </submittedName>
</protein>
<keyword evidence="5" id="KW-1185">Reference proteome</keyword>
<dbReference type="AlphaFoldDB" id="A0A9P5RTZ2"/>
<dbReference type="Proteomes" id="UP000748756">
    <property type="component" value="Unassembled WGS sequence"/>
</dbReference>
<sequence>MTVSLDQKTITIWNSGESGSVTNYSLSEETWKPIYAPRGMLSSEKQLKAEVDPSTGDIYVPWVYDPHAPTSSAAVGGKAPQAVVEPEAATPSGVGRANGIVMPDAVKAGATGYSWVWLSNRTAFFLCGGRVGEGAPDASYLHEFKPHNINGVNSGIWSILSMSGTVPPRLIGSCMLPAYNGTKIILFGGHEMDAISKNIIYILDIPSMTWTKDSTLDPGQSRSYHGCSVSGDNFIAWGGLRGLDGVNSTKPDVTPLIFNLYSFMWVSRYERGMHFIPPPVAPAPSDDSTAFDDKNKGAIIGGSVGAAIIVLAIASVVYVVFKRPDLRQHVPCLHKNEELSDRPSNHGEVKVALDDIERGGNNKDLGYPQSQINHPMGEPPQNRNIQQSCLIPRVTDFTKTFRLLKQISLMPTRSNHTIPHLEIHYTKSRRTLLNLERSLLPQPLGLLCLRLRTVLQFKPTPWGAILRAMRTLQHPRSIPPNPLSCSLLDLRYRRSRLLNLRNHCRRPSLV</sequence>
<dbReference type="SUPFAM" id="SSF50965">
    <property type="entry name" value="Galactose oxidase, central domain"/>
    <property type="match status" value="1"/>
</dbReference>
<comment type="caution">
    <text evidence="4">The sequence shown here is derived from an EMBL/GenBank/DDBJ whole genome shotgun (WGS) entry which is preliminary data.</text>
</comment>
<dbReference type="OrthoDB" id="432528at2759"/>
<feature type="non-terminal residue" evidence="4">
    <location>
        <position position="510"/>
    </location>
</feature>
<evidence type="ECO:0000313" key="4">
    <source>
        <dbReference type="EMBL" id="KAF9142472.1"/>
    </source>
</evidence>
<name>A0A9P5RTZ2_9FUNG</name>
<keyword evidence="1" id="KW-0880">Kelch repeat</keyword>
<keyword evidence="3" id="KW-0472">Membrane</keyword>
<dbReference type="InterPro" id="IPR015915">
    <property type="entry name" value="Kelch-typ_b-propeller"/>
</dbReference>